<dbReference type="InterPro" id="IPR009057">
    <property type="entry name" value="Homeodomain-like_sf"/>
</dbReference>
<feature type="compositionally biased region" description="Basic residues" evidence="1">
    <location>
        <begin position="241"/>
        <end position="266"/>
    </location>
</feature>
<sequence>MDADVLLGQEEDEETMNAAMAASTAGSAMAAAAREYRRGNWTLPETMLLVEAKKRVSDGRRPAADQGLARWRWVEDYCWRRGCRRSQNQCNDRWDNLMRDYKKVRAHELAAAGGGGGGGPAESYWVMGRTERKEKGLPANLLREIYDAMGEVVERRPMSSGGGGGGAVFLAGASSSGSGGLADCHLSCADGHFCTVAWLTRGDGELQLGVAGEEEEAAVAGQRATGGQHATSDDRKAGSPRTRRRRRRVRSSWRRRELRRRRRPGRRDRAVRRDPVGGAGEPRGLGGAAAQGGGGRGGAARAGAAGAARGRRAVHGRARHRREPARRLHARARRQAPGPRRSQVSSTITHACTRIRSRRHAMRSRRRVGDACEWLACLAAVFSWNLAGRLG</sequence>
<dbReference type="AlphaFoldDB" id="A0A0P0W1V1"/>
<dbReference type="InParanoid" id="A0A0P0W1V1"/>
<evidence type="ECO:0000313" key="4">
    <source>
        <dbReference type="Proteomes" id="UP000059680"/>
    </source>
</evidence>
<organism evidence="3 4">
    <name type="scientific">Oryza sativa subsp. japonica</name>
    <name type="common">Rice</name>
    <dbReference type="NCBI Taxonomy" id="39947"/>
    <lineage>
        <taxon>Eukaryota</taxon>
        <taxon>Viridiplantae</taxon>
        <taxon>Streptophyta</taxon>
        <taxon>Embryophyta</taxon>
        <taxon>Tracheophyta</taxon>
        <taxon>Spermatophyta</taxon>
        <taxon>Magnoliopsida</taxon>
        <taxon>Liliopsida</taxon>
        <taxon>Poales</taxon>
        <taxon>Poaceae</taxon>
        <taxon>BOP clade</taxon>
        <taxon>Oryzoideae</taxon>
        <taxon>Oryzeae</taxon>
        <taxon>Oryzinae</taxon>
        <taxon>Oryza</taxon>
        <taxon>Oryza sativa</taxon>
    </lineage>
</organism>
<evidence type="ECO:0000259" key="2">
    <source>
        <dbReference type="PROSITE" id="PS50090"/>
    </source>
</evidence>
<dbReference type="STRING" id="39947.A0A0P0W1V1"/>
<dbReference type="Pfam" id="PF13837">
    <property type="entry name" value="Myb_DNA-bind_4"/>
    <property type="match status" value="1"/>
</dbReference>
<reference evidence="3 4" key="2">
    <citation type="journal article" date="2013" name="Plant Cell Physiol.">
        <title>Rice Annotation Project Database (RAP-DB): an integrative and interactive database for rice genomics.</title>
        <authorList>
            <person name="Sakai H."/>
            <person name="Lee S.S."/>
            <person name="Tanaka T."/>
            <person name="Numa H."/>
            <person name="Kim J."/>
            <person name="Kawahara Y."/>
            <person name="Wakimoto H."/>
            <person name="Yang C.C."/>
            <person name="Iwamoto M."/>
            <person name="Abe T."/>
            <person name="Yamada Y."/>
            <person name="Muto A."/>
            <person name="Inokuchi H."/>
            <person name="Ikemura T."/>
            <person name="Matsumoto T."/>
            <person name="Sasaki T."/>
            <person name="Itoh T."/>
        </authorList>
    </citation>
    <scope>NUCLEOTIDE SEQUENCE [LARGE SCALE GENOMIC DNA]</scope>
    <source>
        <strain evidence="4">cv. Nipponbare</strain>
    </source>
</reference>
<dbReference type="PaxDb" id="39947-A0A0P0W1V1"/>
<feature type="domain" description="Myb-like" evidence="2">
    <location>
        <begin position="33"/>
        <end position="98"/>
    </location>
</feature>
<dbReference type="PROSITE" id="PS50090">
    <property type="entry name" value="MYB_LIKE"/>
    <property type="match status" value="1"/>
</dbReference>
<dbReference type="Proteomes" id="UP000059680">
    <property type="component" value="Chromosome 3"/>
</dbReference>
<accession>A0A0P0W1V1</accession>
<dbReference type="EMBL" id="AP014959">
    <property type="protein sequence ID" value="BAS85639.1"/>
    <property type="molecule type" value="Genomic_DNA"/>
</dbReference>
<dbReference type="PANTHER" id="PTHR33492">
    <property type="entry name" value="OSJNBA0043A12.37 PROTEIN-RELATED"/>
    <property type="match status" value="1"/>
</dbReference>
<reference evidence="4" key="1">
    <citation type="journal article" date="2005" name="Nature">
        <title>The map-based sequence of the rice genome.</title>
        <authorList>
            <consortium name="International rice genome sequencing project (IRGSP)"/>
            <person name="Matsumoto T."/>
            <person name="Wu J."/>
            <person name="Kanamori H."/>
            <person name="Katayose Y."/>
            <person name="Fujisawa M."/>
            <person name="Namiki N."/>
            <person name="Mizuno H."/>
            <person name="Yamamoto K."/>
            <person name="Antonio B.A."/>
            <person name="Baba T."/>
            <person name="Sakata K."/>
            <person name="Nagamura Y."/>
            <person name="Aoki H."/>
            <person name="Arikawa K."/>
            <person name="Arita K."/>
            <person name="Bito T."/>
            <person name="Chiden Y."/>
            <person name="Fujitsuka N."/>
            <person name="Fukunaka R."/>
            <person name="Hamada M."/>
            <person name="Harada C."/>
            <person name="Hayashi A."/>
            <person name="Hijishita S."/>
            <person name="Honda M."/>
            <person name="Hosokawa S."/>
            <person name="Ichikawa Y."/>
            <person name="Idonuma A."/>
            <person name="Iijima M."/>
            <person name="Ikeda M."/>
            <person name="Ikeno M."/>
            <person name="Ito K."/>
            <person name="Ito S."/>
            <person name="Ito T."/>
            <person name="Ito Y."/>
            <person name="Ito Y."/>
            <person name="Iwabuchi A."/>
            <person name="Kamiya K."/>
            <person name="Karasawa W."/>
            <person name="Kurita K."/>
            <person name="Katagiri S."/>
            <person name="Kikuta A."/>
            <person name="Kobayashi H."/>
            <person name="Kobayashi N."/>
            <person name="Machita K."/>
            <person name="Maehara T."/>
            <person name="Masukawa M."/>
            <person name="Mizubayashi T."/>
            <person name="Mukai Y."/>
            <person name="Nagasaki H."/>
            <person name="Nagata Y."/>
            <person name="Naito S."/>
            <person name="Nakashima M."/>
            <person name="Nakama Y."/>
            <person name="Nakamichi Y."/>
            <person name="Nakamura M."/>
            <person name="Meguro A."/>
            <person name="Negishi M."/>
            <person name="Ohta I."/>
            <person name="Ohta T."/>
            <person name="Okamoto M."/>
            <person name="Ono N."/>
            <person name="Saji S."/>
            <person name="Sakaguchi M."/>
            <person name="Sakai K."/>
            <person name="Shibata M."/>
            <person name="Shimokawa T."/>
            <person name="Song J."/>
            <person name="Takazaki Y."/>
            <person name="Terasawa K."/>
            <person name="Tsugane M."/>
            <person name="Tsuji K."/>
            <person name="Ueda S."/>
            <person name="Waki K."/>
            <person name="Yamagata H."/>
            <person name="Yamamoto M."/>
            <person name="Yamamoto S."/>
            <person name="Yamane H."/>
            <person name="Yoshiki S."/>
            <person name="Yoshihara R."/>
            <person name="Yukawa K."/>
            <person name="Zhong H."/>
            <person name="Yano M."/>
            <person name="Yuan Q."/>
            <person name="Ouyang S."/>
            <person name="Liu J."/>
            <person name="Jones K.M."/>
            <person name="Gansberger K."/>
            <person name="Moffat K."/>
            <person name="Hill J."/>
            <person name="Bera J."/>
            <person name="Fadrosh D."/>
            <person name="Jin S."/>
            <person name="Johri S."/>
            <person name="Kim M."/>
            <person name="Overton L."/>
            <person name="Reardon M."/>
            <person name="Tsitrin T."/>
            <person name="Vuong H."/>
            <person name="Weaver B."/>
            <person name="Ciecko A."/>
            <person name="Tallon L."/>
            <person name="Jackson J."/>
            <person name="Pai G."/>
            <person name="Aken S.V."/>
            <person name="Utterback T."/>
            <person name="Reidmuller S."/>
            <person name="Feldblyum T."/>
            <person name="Hsiao J."/>
            <person name="Zismann V."/>
            <person name="Iobst S."/>
            <person name="de Vazeille A.R."/>
            <person name="Buell C.R."/>
            <person name="Ying K."/>
            <person name="Li Y."/>
            <person name="Lu T."/>
            <person name="Huang Y."/>
            <person name="Zhao Q."/>
            <person name="Feng Q."/>
            <person name="Zhang L."/>
            <person name="Zhu J."/>
            <person name="Weng Q."/>
            <person name="Mu J."/>
            <person name="Lu Y."/>
            <person name="Fan D."/>
            <person name="Liu Y."/>
            <person name="Guan J."/>
            <person name="Zhang Y."/>
            <person name="Yu S."/>
            <person name="Liu X."/>
            <person name="Zhang Y."/>
            <person name="Hong G."/>
            <person name="Han B."/>
            <person name="Choisne N."/>
            <person name="Demange N."/>
            <person name="Orjeda G."/>
            <person name="Samain S."/>
            <person name="Cattolico L."/>
            <person name="Pelletier E."/>
            <person name="Couloux A."/>
            <person name="Segurens B."/>
            <person name="Wincker P."/>
            <person name="D'Hont A."/>
            <person name="Scarpelli C."/>
            <person name="Weissenbach J."/>
            <person name="Salanoubat M."/>
            <person name="Quetier F."/>
            <person name="Yu Y."/>
            <person name="Kim H.R."/>
            <person name="Rambo T."/>
            <person name="Currie J."/>
            <person name="Collura K."/>
            <person name="Luo M."/>
            <person name="Yang T."/>
            <person name="Ammiraju J.S.S."/>
            <person name="Engler F."/>
            <person name="Soderlund C."/>
            <person name="Wing R.A."/>
            <person name="Palmer L.E."/>
            <person name="de la Bastide M."/>
            <person name="Spiegel L."/>
            <person name="Nascimento L."/>
            <person name="Zutavern T."/>
            <person name="O'Shaughnessy A."/>
            <person name="Dike S."/>
            <person name="Dedhia N."/>
            <person name="Preston R."/>
            <person name="Balija V."/>
            <person name="McCombie W.R."/>
            <person name="Chow T."/>
            <person name="Chen H."/>
            <person name="Chung M."/>
            <person name="Chen C."/>
            <person name="Shaw J."/>
            <person name="Wu H."/>
            <person name="Hsiao K."/>
            <person name="Chao Y."/>
            <person name="Chu M."/>
            <person name="Cheng C."/>
            <person name="Hour A."/>
            <person name="Lee P."/>
            <person name="Lin S."/>
            <person name="Lin Y."/>
            <person name="Liou J."/>
            <person name="Liu S."/>
            <person name="Hsing Y."/>
            <person name="Raghuvanshi S."/>
            <person name="Mohanty A."/>
            <person name="Bharti A.K."/>
            <person name="Gaur A."/>
            <person name="Gupta V."/>
            <person name="Kumar D."/>
            <person name="Ravi V."/>
            <person name="Vij S."/>
            <person name="Kapur A."/>
            <person name="Khurana P."/>
            <person name="Khurana P."/>
            <person name="Khurana J.P."/>
            <person name="Tyagi A.K."/>
            <person name="Gaikwad K."/>
            <person name="Singh A."/>
            <person name="Dalal V."/>
            <person name="Srivastava S."/>
            <person name="Dixit A."/>
            <person name="Pal A.K."/>
            <person name="Ghazi I.A."/>
            <person name="Yadav M."/>
            <person name="Pandit A."/>
            <person name="Bhargava A."/>
            <person name="Sureshbabu K."/>
            <person name="Batra K."/>
            <person name="Sharma T.R."/>
            <person name="Mohapatra T."/>
            <person name="Singh N.K."/>
            <person name="Messing J."/>
            <person name="Nelson A.B."/>
            <person name="Fuks G."/>
            <person name="Kavchok S."/>
            <person name="Keizer G."/>
            <person name="Linton E."/>
            <person name="Llaca V."/>
            <person name="Song R."/>
            <person name="Tanyolac B."/>
            <person name="Young S."/>
            <person name="Ho-Il K."/>
            <person name="Hahn J.H."/>
            <person name="Sangsakoo G."/>
            <person name="Vanavichit A."/>
            <person name="de Mattos Luiz.A.T."/>
            <person name="Zimmer P.D."/>
            <person name="Malone G."/>
            <person name="Dellagostin O."/>
            <person name="de Oliveira A.C."/>
            <person name="Bevan M."/>
            <person name="Bancroft I."/>
            <person name="Minx P."/>
            <person name="Cordum H."/>
            <person name="Wilson R."/>
            <person name="Cheng Z."/>
            <person name="Jin W."/>
            <person name="Jiang J."/>
            <person name="Leong S.A."/>
            <person name="Iwama H."/>
            <person name="Gojobori T."/>
            <person name="Itoh T."/>
            <person name="Niimura Y."/>
            <person name="Fujii Y."/>
            <person name="Habara T."/>
            <person name="Sakai H."/>
            <person name="Sato Y."/>
            <person name="Wilson G."/>
            <person name="Kumar K."/>
            <person name="McCouch S."/>
            <person name="Juretic N."/>
            <person name="Hoen D."/>
            <person name="Wright S."/>
            <person name="Bruskiewich R."/>
            <person name="Bureau T."/>
            <person name="Miyao A."/>
            <person name="Hirochika H."/>
            <person name="Nishikawa T."/>
            <person name="Kadowaki K."/>
            <person name="Sugiura M."/>
            <person name="Burr B."/>
            <person name="Sasaki T."/>
        </authorList>
    </citation>
    <scope>NUCLEOTIDE SEQUENCE [LARGE SCALE GENOMIC DNA]</scope>
    <source>
        <strain evidence="4">cv. Nipponbare</strain>
    </source>
</reference>
<dbReference type="Gene3D" id="1.10.10.60">
    <property type="entry name" value="Homeodomain-like"/>
    <property type="match status" value="1"/>
</dbReference>
<evidence type="ECO:0000256" key="1">
    <source>
        <dbReference type="SAM" id="MobiDB-lite"/>
    </source>
</evidence>
<dbReference type="OMA" id="TITHACT"/>
<dbReference type="InterPro" id="IPR044822">
    <property type="entry name" value="Myb_DNA-bind_4"/>
</dbReference>
<feature type="compositionally biased region" description="Gly residues" evidence="1">
    <location>
        <begin position="277"/>
        <end position="300"/>
    </location>
</feature>
<gene>
    <name evidence="3" type="ordered locus">Os03g0666300</name>
    <name evidence="3" type="ORF">OSNPB_030666300</name>
</gene>
<name>A0A0P0W1V1_ORYSJ</name>
<dbReference type="eggNOG" id="ENOG502QRBY">
    <property type="taxonomic scope" value="Eukaryota"/>
</dbReference>
<dbReference type="SUPFAM" id="SSF46689">
    <property type="entry name" value="Homeodomain-like"/>
    <property type="match status" value="1"/>
</dbReference>
<feature type="compositionally biased region" description="Basic residues" evidence="1">
    <location>
        <begin position="309"/>
        <end position="334"/>
    </location>
</feature>
<dbReference type="Gramene" id="Os03t0666300-00">
    <property type="protein sequence ID" value="Os03t0666300-00"/>
    <property type="gene ID" value="Os03g0666300"/>
</dbReference>
<evidence type="ECO:0000313" key="3">
    <source>
        <dbReference type="EMBL" id="BAS85639.1"/>
    </source>
</evidence>
<dbReference type="PANTHER" id="PTHR33492:SF12">
    <property type="entry name" value="HOMEODOMAIN-LIKE SUPERFAMILY PROTEIN-RELATED"/>
    <property type="match status" value="1"/>
</dbReference>
<feature type="region of interest" description="Disordered" evidence="1">
    <location>
        <begin position="213"/>
        <end position="348"/>
    </location>
</feature>
<reference evidence="3 4" key="3">
    <citation type="journal article" date="2013" name="Rice">
        <title>Improvement of the Oryza sativa Nipponbare reference genome using next generation sequence and optical map data.</title>
        <authorList>
            <person name="Kawahara Y."/>
            <person name="de la Bastide M."/>
            <person name="Hamilton J.P."/>
            <person name="Kanamori H."/>
            <person name="McCombie W.R."/>
            <person name="Ouyang S."/>
            <person name="Schwartz D.C."/>
            <person name="Tanaka T."/>
            <person name="Wu J."/>
            <person name="Zhou S."/>
            <person name="Childs K.L."/>
            <person name="Davidson R.M."/>
            <person name="Lin H."/>
            <person name="Quesada-Ocampo L."/>
            <person name="Vaillancourt B."/>
            <person name="Sakai H."/>
            <person name="Lee S.S."/>
            <person name="Kim J."/>
            <person name="Numa H."/>
            <person name="Itoh T."/>
            <person name="Buell C.R."/>
            <person name="Matsumoto T."/>
        </authorList>
    </citation>
    <scope>NUCLEOTIDE SEQUENCE [LARGE SCALE GENOMIC DNA]</scope>
    <source>
        <strain evidence="4">cv. Nipponbare</strain>
    </source>
</reference>
<proteinExistence type="predicted"/>
<dbReference type="InterPro" id="IPR001005">
    <property type="entry name" value="SANT/Myb"/>
</dbReference>
<protein>
    <submittedName>
        <fullName evidence="3">Os03g0666300 protein</fullName>
    </submittedName>
</protein>
<keyword evidence="4" id="KW-1185">Reference proteome</keyword>